<accession>A0A518AHY8</accession>
<evidence type="ECO:0000313" key="3">
    <source>
        <dbReference type="EMBL" id="QDU54342.1"/>
    </source>
</evidence>
<feature type="domain" description="DUF2314" evidence="2">
    <location>
        <begin position="74"/>
        <end position="189"/>
    </location>
</feature>
<evidence type="ECO:0000259" key="2">
    <source>
        <dbReference type="Pfam" id="PF10077"/>
    </source>
</evidence>
<feature type="chain" id="PRO_5022110212" description="DUF2314 domain-containing protein" evidence="1">
    <location>
        <begin position="17"/>
        <end position="199"/>
    </location>
</feature>
<organism evidence="3 4">
    <name type="scientific">Aeoliella mucimassa</name>
    <dbReference type="NCBI Taxonomy" id="2527972"/>
    <lineage>
        <taxon>Bacteria</taxon>
        <taxon>Pseudomonadati</taxon>
        <taxon>Planctomycetota</taxon>
        <taxon>Planctomycetia</taxon>
        <taxon>Pirellulales</taxon>
        <taxon>Lacipirellulaceae</taxon>
        <taxon>Aeoliella</taxon>
    </lineage>
</organism>
<gene>
    <name evidence="3" type="ORF">Pan181_05230</name>
</gene>
<dbReference type="OrthoDB" id="121776at2"/>
<evidence type="ECO:0000256" key="1">
    <source>
        <dbReference type="SAM" id="SignalP"/>
    </source>
</evidence>
<protein>
    <recommendedName>
        <fullName evidence="2">DUF2314 domain-containing protein</fullName>
    </recommendedName>
</protein>
<sequence length="199" mass="22212" precursor="true">MRNAFLLLVLFGTAMAVGCTEMTYSVEVQEPDDPVIDVAEDDVDMNAAIDKAQATVDVEVQEPDDPVIDVAEDDVDMNAAIDKARATVDKFIEALNQPESERDFSVKLLITDGDAHEHMWLTPVRLEGTTFIGVLNNKPGLVSNVEFGDELKVEKDQISDWMIVDGKKIWGAYTLRVLMEKLPPEERATMPRSLEFLEL</sequence>
<name>A0A518AHY8_9BACT</name>
<dbReference type="AlphaFoldDB" id="A0A518AHY8"/>
<reference evidence="3 4" key="1">
    <citation type="submission" date="2019-02" db="EMBL/GenBank/DDBJ databases">
        <title>Deep-cultivation of Planctomycetes and their phenomic and genomic characterization uncovers novel biology.</title>
        <authorList>
            <person name="Wiegand S."/>
            <person name="Jogler M."/>
            <person name="Boedeker C."/>
            <person name="Pinto D."/>
            <person name="Vollmers J."/>
            <person name="Rivas-Marin E."/>
            <person name="Kohn T."/>
            <person name="Peeters S.H."/>
            <person name="Heuer A."/>
            <person name="Rast P."/>
            <person name="Oberbeckmann S."/>
            <person name="Bunk B."/>
            <person name="Jeske O."/>
            <person name="Meyerdierks A."/>
            <person name="Storesund J.E."/>
            <person name="Kallscheuer N."/>
            <person name="Luecker S."/>
            <person name="Lage O.M."/>
            <person name="Pohl T."/>
            <person name="Merkel B.J."/>
            <person name="Hornburger P."/>
            <person name="Mueller R.-W."/>
            <person name="Bruemmer F."/>
            <person name="Labrenz M."/>
            <person name="Spormann A.M."/>
            <person name="Op den Camp H."/>
            <person name="Overmann J."/>
            <person name="Amann R."/>
            <person name="Jetten M.S.M."/>
            <person name="Mascher T."/>
            <person name="Medema M.H."/>
            <person name="Devos D.P."/>
            <person name="Kaster A.-K."/>
            <person name="Ovreas L."/>
            <person name="Rohde M."/>
            <person name="Galperin M.Y."/>
            <person name="Jogler C."/>
        </authorList>
    </citation>
    <scope>NUCLEOTIDE SEQUENCE [LARGE SCALE GENOMIC DNA]</scope>
    <source>
        <strain evidence="3 4">Pan181</strain>
    </source>
</reference>
<keyword evidence="4" id="KW-1185">Reference proteome</keyword>
<feature type="signal peptide" evidence="1">
    <location>
        <begin position="1"/>
        <end position="16"/>
    </location>
</feature>
<keyword evidence="1" id="KW-0732">Signal</keyword>
<dbReference type="Pfam" id="PF10077">
    <property type="entry name" value="DUF2314"/>
    <property type="match status" value="1"/>
</dbReference>
<dbReference type="InterPro" id="IPR018756">
    <property type="entry name" value="DUF2314"/>
</dbReference>
<dbReference type="PROSITE" id="PS51257">
    <property type="entry name" value="PROKAR_LIPOPROTEIN"/>
    <property type="match status" value="1"/>
</dbReference>
<proteinExistence type="predicted"/>
<dbReference type="RefSeq" id="WP_145245337.1">
    <property type="nucleotide sequence ID" value="NZ_CP036278.1"/>
</dbReference>
<evidence type="ECO:0000313" key="4">
    <source>
        <dbReference type="Proteomes" id="UP000315750"/>
    </source>
</evidence>
<dbReference type="KEGG" id="amuc:Pan181_05230"/>
<dbReference type="EMBL" id="CP036278">
    <property type="protein sequence ID" value="QDU54342.1"/>
    <property type="molecule type" value="Genomic_DNA"/>
</dbReference>
<dbReference type="Proteomes" id="UP000315750">
    <property type="component" value="Chromosome"/>
</dbReference>